<proteinExistence type="predicted"/>
<keyword evidence="2" id="KW-1185">Reference proteome</keyword>
<dbReference type="PANTHER" id="PTHR30087">
    <property type="entry name" value="INNER MEMBRANE PROTEIN"/>
    <property type="match status" value="1"/>
</dbReference>
<comment type="caution">
    <text evidence="1">The sequence shown here is derived from an EMBL/GenBank/DDBJ whole genome shotgun (WGS) entry which is preliminary data.</text>
</comment>
<dbReference type="STRING" id="160454.RV10_GL004016"/>
<accession>R2SMB4</accession>
<evidence type="ECO:0000313" key="1">
    <source>
        <dbReference type="EMBL" id="EOH96295.1"/>
    </source>
</evidence>
<evidence type="ECO:0000313" key="2">
    <source>
        <dbReference type="Proteomes" id="UP000013782"/>
    </source>
</evidence>
<dbReference type="InterPro" id="IPR007553">
    <property type="entry name" value="2-thiour_desulf"/>
</dbReference>
<dbReference type="PATRIC" id="fig|1158607.3.peg.948"/>
<reference evidence="1 2" key="1">
    <citation type="submission" date="2013-02" db="EMBL/GenBank/DDBJ databases">
        <title>The Genome Sequence of Enterococcus pallens BAA-351.</title>
        <authorList>
            <consortium name="The Broad Institute Genome Sequencing Platform"/>
            <consortium name="The Broad Institute Genome Sequencing Center for Infectious Disease"/>
            <person name="Earl A.M."/>
            <person name="Gilmore M.S."/>
            <person name="Lebreton F."/>
            <person name="Walker B."/>
            <person name="Young S.K."/>
            <person name="Zeng Q."/>
            <person name="Gargeya S."/>
            <person name="Fitzgerald M."/>
            <person name="Haas B."/>
            <person name="Abouelleil A."/>
            <person name="Alvarado L."/>
            <person name="Arachchi H.M."/>
            <person name="Berlin A.M."/>
            <person name="Chapman S.B."/>
            <person name="Dewar J."/>
            <person name="Goldberg J."/>
            <person name="Griggs A."/>
            <person name="Gujja S."/>
            <person name="Hansen M."/>
            <person name="Howarth C."/>
            <person name="Imamovic A."/>
            <person name="Larimer J."/>
            <person name="McCowan C."/>
            <person name="Murphy C."/>
            <person name="Neiman D."/>
            <person name="Pearson M."/>
            <person name="Priest M."/>
            <person name="Roberts A."/>
            <person name="Saif S."/>
            <person name="Shea T."/>
            <person name="Sisk P."/>
            <person name="Sykes S."/>
            <person name="Wortman J."/>
            <person name="Nusbaum C."/>
            <person name="Birren B."/>
        </authorList>
    </citation>
    <scope>NUCLEOTIDE SEQUENCE [LARGE SCALE GENOMIC DNA]</scope>
    <source>
        <strain evidence="1 2">ATCC BAA-351</strain>
    </source>
</reference>
<dbReference type="Pfam" id="PF04463">
    <property type="entry name" value="2-thiour_desulf"/>
    <property type="match status" value="1"/>
</dbReference>
<dbReference type="Proteomes" id="UP000013782">
    <property type="component" value="Unassembled WGS sequence"/>
</dbReference>
<dbReference type="PANTHER" id="PTHR30087:SF1">
    <property type="entry name" value="HYPOTHETICAL CYTOSOLIC PROTEIN"/>
    <property type="match status" value="1"/>
</dbReference>
<organism evidence="1 2">
    <name type="scientific">Enterococcus pallens ATCC BAA-351</name>
    <dbReference type="NCBI Taxonomy" id="1158607"/>
    <lineage>
        <taxon>Bacteria</taxon>
        <taxon>Bacillati</taxon>
        <taxon>Bacillota</taxon>
        <taxon>Bacilli</taxon>
        <taxon>Lactobacillales</taxon>
        <taxon>Enterococcaceae</taxon>
        <taxon>Enterococcus</taxon>
    </lineage>
</organism>
<name>R2SMB4_9ENTE</name>
<gene>
    <name evidence="1" type="ORF">UAU_00945</name>
</gene>
<protein>
    <submittedName>
        <fullName evidence="1">Uncharacterized protein</fullName>
    </submittedName>
</protein>
<dbReference type="eggNOG" id="COG1683">
    <property type="taxonomic scope" value="Bacteria"/>
</dbReference>
<dbReference type="AlphaFoldDB" id="R2SMB4"/>
<dbReference type="EMBL" id="AJAQ01000008">
    <property type="protein sequence ID" value="EOH96295.1"/>
    <property type="molecule type" value="Genomic_DNA"/>
</dbReference>
<dbReference type="RefSeq" id="WP_010756000.1">
    <property type="nucleotide sequence ID" value="NZ_ASWD01000007.1"/>
</dbReference>
<dbReference type="OrthoDB" id="9797779at2"/>
<dbReference type="HOGENOM" id="CLU_076318_1_1_9"/>
<sequence length="156" mass="16938">MLGISACLAGVCCRYDGNHNQIDSLKQLVEEKKAIIVCPEVLGGLSTPRTPAEIVGGDGFDVWKGQAKVIDRTGKDVTAAFKAGAIKAYQEFQKLDVTRLILKERSPSCGSQLIYDGSFSGIRITGVGVATAYFINRGIKVFSEENWQKEEAMYGN</sequence>